<dbReference type="PANTHER" id="PTHR47417:SF1">
    <property type="entry name" value="SMR DOMAIN-CONTAINING PROTEIN YPL199C"/>
    <property type="match status" value="1"/>
</dbReference>
<evidence type="ECO:0000259" key="2">
    <source>
        <dbReference type="PROSITE" id="PS50828"/>
    </source>
</evidence>
<evidence type="ECO:0000256" key="1">
    <source>
        <dbReference type="SAM" id="MobiDB-lite"/>
    </source>
</evidence>
<proteinExistence type="predicted"/>
<feature type="compositionally biased region" description="Pro residues" evidence="1">
    <location>
        <begin position="503"/>
        <end position="530"/>
    </location>
</feature>
<dbReference type="Gene3D" id="3.30.1370.110">
    <property type="match status" value="1"/>
</dbReference>
<dbReference type="SMART" id="SM00463">
    <property type="entry name" value="SMR"/>
    <property type="match status" value="1"/>
</dbReference>
<feature type="region of interest" description="Disordered" evidence="1">
    <location>
        <begin position="486"/>
        <end position="534"/>
    </location>
</feature>
<name>A0A5C3MH66_9AGAR</name>
<dbReference type="SUPFAM" id="SSF160443">
    <property type="entry name" value="SMR domain-like"/>
    <property type="match status" value="1"/>
</dbReference>
<feature type="compositionally biased region" description="Pro residues" evidence="1">
    <location>
        <begin position="127"/>
        <end position="146"/>
    </location>
</feature>
<keyword evidence="4" id="KW-1185">Reference proteome</keyword>
<sequence length="708" mass="76433">MDVSLSIVTGLALRLFLRGIEPDGKLGPALLGIWEGVVVHQLSTKANNPSAAVDHYLGYGLRLAVDLLVTGSTVRLVLVILWTALGAVVSEAISPGFGKPPVKRERERRHRHSRSIPSHVRVYMHPSPSPLPTPMPLMPQSPPKYNPPAQTNQTPPFPPQLTPQFRPSRPPSPPSFFLEGEPSDIFSPSPKPIQLTLFPEPQSQSTPPPRPRSAVAAFLENAADDESGSPSLLPIHLPTPPETAAADSSTSTAHESESDPDPPNRRLSTIVEVVSGDERTPPKNGEGVENTGLEYISDPRDEEDGTPTALPIPLPIAMPNSYLRYPQTRRGNASSSDLAGANTATMYSVVSTVAPLPIPRRRHSIGSVSDAGGLTTPEQGLWDIQDADDAEHERDELMTPIAQRSTVLSPLNLDEEVPILIPVPILNAEPEPARVPETVVLADAPEAEVVANPNGDVPTATAVEADANKTPVLNFIPAMTYSSFALPSPPVPPPTVTVLPDTPRSPSPPSPPLPPAHQPPPQVTPIPTPSSPGTIFSASPALSIVSLSVPNKLWDRAAVLRNEAKAEEKKWSELKTKHMSAKNEKRLKDALILKEQMRQAEANAVRLHERAARRFFIARNSKIPKHKHEIDLHGLRVKEAVQMTEQAFIKALEAGHSTLRVITGKGLHSTNGIPVLKNAILREMNEQNKIPCRVDISNTGVLILTLPP</sequence>
<evidence type="ECO:0000313" key="3">
    <source>
        <dbReference type="EMBL" id="TFK44257.1"/>
    </source>
</evidence>
<dbReference type="Pfam" id="PF01713">
    <property type="entry name" value="Smr"/>
    <property type="match status" value="1"/>
</dbReference>
<dbReference type="InterPro" id="IPR036063">
    <property type="entry name" value="Smr_dom_sf"/>
</dbReference>
<dbReference type="PROSITE" id="PS50828">
    <property type="entry name" value="SMR"/>
    <property type="match status" value="1"/>
</dbReference>
<feature type="region of interest" description="Disordered" evidence="1">
    <location>
        <begin position="96"/>
        <end position="313"/>
    </location>
</feature>
<protein>
    <recommendedName>
        <fullName evidence="2">Smr domain-containing protein</fullName>
    </recommendedName>
</protein>
<dbReference type="PANTHER" id="PTHR47417">
    <property type="entry name" value="SMR DOMAIN-CONTAINING PROTEIN YPL199C"/>
    <property type="match status" value="1"/>
</dbReference>
<accession>A0A5C3MH66</accession>
<evidence type="ECO:0000313" key="4">
    <source>
        <dbReference type="Proteomes" id="UP000308652"/>
    </source>
</evidence>
<dbReference type="InterPro" id="IPR053020">
    <property type="entry name" value="Smr_domain_protein"/>
</dbReference>
<dbReference type="Proteomes" id="UP000308652">
    <property type="component" value="Unassembled WGS sequence"/>
</dbReference>
<dbReference type="AlphaFoldDB" id="A0A5C3MH66"/>
<dbReference type="OrthoDB" id="3231855at2759"/>
<dbReference type="STRING" id="68775.A0A5C3MH66"/>
<organism evidence="3 4">
    <name type="scientific">Crucibulum laeve</name>
    <dbReference type="NCBI Taxonomy" id="68775"/>
    <lineage>
        <taxon>Eukaryota</taxon>
        <taxon>Fungi</taxon>
        <taxon>Dikarya</taxon>
        <taxon>Basidiomycota</taxon>
        <taxon>Agaricomycotina</taxon>
        <taxon>Agaricomycetes</taxon>
        <taxon>Agaricomycetidae</taxon>
        <taxon>Agaricales</taxon>
        <taxon>Agaricineae</taxon>
        <taxon>Nidulariaceae</taxon>
        <taxon>Crucibulum</taxon>
    </lineage>
</organism>
<dbReference type="EMBL" id="ML213590">
    <property type="protein sequence ID" value="TFK44257.1"/>
    <property type="molecule type" value="Genomic_DNA"/>
</dbReference>
<feature type="domain" description="Smr" evidence="2">
    <location>
        <begin position="630"/>
        <end position="707"/>
    </location>
</feature>
<reference evidence="3 4" key="1">
    <citation type="journal article" date="2019" name="Nat. Ecol. Evol.">
        <title>Megaphylogeny resolves global patterns of mushroom evolution.</title>
        <authorList>
            <person name="Varga T."/>
            <person name="Krizsan K."/>
            <person name="Foldi C."/>
            <person name="Dima B."/>
            <person name="Sanchez-Garcia M."/>
            <person name="Sanchez-Ramirez S."/>
            <person name="Szollosi G.J."/>
            <person name="Szarkandi J.G."/>
            <person name="Papp V."/>
            <person name="Albert L."/>
            <person name="Andreopoulos W."/>
            <person name="Angelini C."/>
            <person name="Antonin V."/>
            <person name="Barry K.W."/>
            <person name="Bougher N.L."/>
            <person name="Buchanan P."/>
            <person name="Buyck B."/>
            <person name="Bense V."/>
            <person name="Catcheside P."/>
            <person name="Chovatia M."/>
            <person name="Cooper J."/>
            <person name="Damon W."/>
            <person name="Desjardin D."/>
            <person name="Finy P."/>
            <person name="Geml J."/>
            <person name="Haridas S."/>
            <person name="Hughes K."/>
            <person name="Justo A."/>
            <person name="Karasinski D."/>
            <person name="Kautmanova I."/>
            <person name="Kiss B."/>
            <person name="Kocsube S."/>
            <person name="Kotiranta H."/>
            <person name="LaButti K.M."/>
            <person name="Lechner B.E."/>
            <person name="Liimatainen K."/>
            <person name="Lipzen A."/>
            <person name="Lukacs Z."/>
            <person name="Mihaltcheva S."/>
            <person name="Morgado L.N."/>
            <person name="Niskanen T."/>
            <person name="Noordeloos M.E."/>
            <person name="Ohm R.A."/>
            <person name="Ortiz-Santana B."/>
            <person name="Ovrebo C."/>
            <person name="Racz N."/>
            <person name="Riley R."/>
            <person name="Savchenko A."/>
            <person name="Shiryaev A."/>
            <person name="Soop K."/>
            <person name="Spirin V."/>
            <person name="Szebenyi C."/>
            <person name="Tomsovsky M."/>
            <person name="Tulloss R.E."/>
            <person name="Uehling J."/>
            <person name="Grigoriev I.V."/>
            <person name="Vagvolgyi C."/>
            <person name="Papp T."/>
            <person name="Martin F.M."/>
            <person name="Miettinen O."/>
            <person name="Hibbett D.S."/>
            <person name="Nagy L.G."/>
        </authorList>
    </citation>
    <scope>NUCLEOTIDE SEQUENCE [LARGE SCALE GENOMIC DNA]</scope>
    <source>
        <strain evidence="3 4">CBS 166.37</strain>
    </source>
</reference>
<feature type="compositionally biased region" description="Low complexity" evidence="1">
    <location>
        <begin position="242"/>
        <end position="253"/>
    </location>
</feature>
<dbReference type="InterPro" id="IPR002625">
    <property type="entry name" value="Smr_dom"/>
</dbReference>
<gene>
    <name evidence="3" type="ORF">BDQ12DRAFT_708241</name>
</gene>